<accession>A0A438JKL8</accession>
<name>A0A438JKL8_VITVI</name>
<dbReference type="Gene3D" id="2.60.60.20">
    <property type="entry name" value="PLAT/LH2 domain"/>
    <property type="match status" value="1"/>
</dbReference>
<dbReference type="PROSITE" id="PS50095">
    <property type="entry name" value="PLAT"/>
    <property type="match status" value="1"/>
</dbReference>
<dbReference type="InterPro" id="IPR036392">
    <property type="entry name" value="PLAT/LH2_dom_sf"/>
</dbReference>
<dbReference type="EMBL" id="QGNW01000038">
    <property type="protein sequence ID" value="RVX09498.1"/>
    <property type="molecule type" value="Genomic_DNA"/>
</dbReference>
<dbReference type="AlphaFoldDB" id="A0A438JKL8"/>
<proteinExistence type="predicted"/>
<evidence type="ECO:0000256" key="1">
    <source>
        <dbReference type="PROSITE-ProRule" id="PRU00152"/>
    </source>
</evidence>
<gene>
    <name evidence="3" type="primary">LOX2.1_9</name>
    <name evidence="3" type="ORF">CK203_015415</name>
</gene>
<dbReference type="GO" id="GO:0034440">
    <property type="term" value="P:lipid oxidation"/>
    <property type="evidence" value="ECO:0007669"/>
    <property type="project" value="InterPro"/>
</dbReference>
<evidence type="ECO:0000313" key="4">
    <source>
        <dbReference type="Proteomes" id="UP000288805"/>
    </source>
</evidence>
<organism evidence="3 4">
    <name type="scientific">Vitis vinifera</name>
    <name type="common">Grape</name>
    <dbReference type="NCBI Taxonomy" id="29760"/>
    <lineage>
        <taxon>Eukaryota</taxon>
        <taxon>Viridiplantae</taxon>
        <taxon>Streptophyta</taxon>
        <taxon>Embryophyta</taxon>
        <taxon>Tracheophyta</taxon>
        <taxon>Spermatophyta</taxon>
        <taxon>Magnoliopsida</taxon>
        <taxon>eudicotyledons</taxon>
        <taxon>Gunneridae</taxon>
        <taxon>Pentapetalae</taxon>
        <taxon>rosids</taxon>
        <taxon>Vitales</taxon>
        <taxon>Vitaceae</taxon>
        <taxon>Viteae</taxon>
        <taxon>Vitis</taxon>
    </lineage>
</organism>
<reference evidence="3 4" key="1">
    <citation type="journal article" date="2018" name="PLoS Genet.">
        <title>Population sequencing reveals clonal diversity and ancestral inbreeding in the grapevine cultivar Chardonnay.</title>
        <authorList>
            <person name="Roach M.J."/>
            <person name="Johnson D.L."/>
            <person name="Bohlmann J."/>
            <person name="van Vuuren H.J."/>
            <person name="Jones S.J."/>
            <person name="Pretorius I.S."/>
            <person name="Schmidt S.A."/>
            <person name="Borneman A.R."/>
        </authorList>
    </citation>
    <scope>NUCLEOTIDE SEQUENCE [LARGE SCALE GENOMIC DNA]</scope>
    <source>
        <strain evidence="4">cv. Chardonnay</strain>
        <tissue evidence="3">Leaf</tissue>
    </source>
</reference>
<evidence type="ECO:0000259" key="2">
    <source>
        <dbReference type="PROSITE" id="PS50095"/>
    </source>
</evidence>
<feature type="domain" description="PLAT" evidence="2">
    <location>
        <begin position="77"/>
        <end position="193"/>
    </location>
</feature>
<comment type="caution">
    <text evidence="1">Lacks conserved residue(s) required for the propagation of feature annotation.</text>
</comment>
<comment type="caution">
    <text evidence="3">The sequence shown here is derived from an EMBL/GenBank/DDBJ whole genome shotgun (WGS) entry which is preliminary data.</text>
</comment>
<dbReference type="InterPro" id="IPR000907">
    <property type="entry name" value="LipOase"/>
</dbReference>
<dbReference type="SMART" id="SM00308">
    <property type="entry name" value="LH2"/>
    <property type="match status" value="1"/>
</dbReference>
<evidence type="ECO:0000313" key="3">
    <source>
        <dbReference type="EMBL" id="RVX09498.1"/>
    </source>
</evidence>
<dbReference type="Pfam" id="PF01477">
    <property type="entry name" value="PLAT"/>
    <property type="match status" value="1"/>
</dbReference>
<dbReference type="InterPro" id="IPR001024">
    <property type="entry name" value="PLAT/LH2_dom"/>
</dbReference>
<dbReference type="PANTHER" id="PTHR11771">
    <property type="entry name" value="LIPOXYGENASE"/>
    <property type="match status" value="1"/>
</dbReference>
<protein>
    <submittedName>
        <fullName evidence="3">Linoleate 13S-lipoxygenase 2-1, chloroplastic</fullName>
    </submittedName>
</protein>
<dbReference type="GO" id="GO:0016702">
    <property type="term" value="F:oxidoreductase activity, acting on single donors with incorporation of molecular oxygen, incorporation of two atoms of oxygen"/>
    <property type="evidence" value="ECO:0007669"/>
    <property type="project" value="InterPro"/>
</dbReference>
<sequence length="211" mass="23611">MATQNLDTLKTQIHRPDNARTFFLLNKPCIPSHSFASFSFRPGPQLQKKYRNVRAGYVLNNAKAVAGGTRMFNSVKATVTVKLSDGGCFFNLVGLSHGPGDILDLLGKSLLLEIVSAELDPSQKDGEVIYESEFVIPGDFGEIGAVLVENEHKNEMYLKHIVLNGLPNDPIEFNCDSWVEPKFDKPEKRVFFTFKVSHHLLHLSSLKHMIN</sequence>
<dbReference type="GO" id="GO:0046872">
    <property type="term" value="F:metal ion binding"/>
    <property type="evidence" value="ECO:0007669"/>
    <property type="project" value="InterPro"/>
</dbReference>
<dbReference type="SUPFAM" id="SSF49723">
    <property type="entry name" value="Lipase/lipooxygenase domain (PLAT/LH2 domain)"/>
    <property type="match status" value="1"/>
</dbReference>
<dbReference type="Proteomes" id="UP000288805">
    <property type="component" value="Unassembled WGS sequence"/>
</dbReference>